<accession>A0ABP7XHP3</accession>
<keyword evidence="2" id="KW-1185">Reference proteome</keyword>
<name>A0ABP7XHP3_9ACTN</name>
<reference evidence="2" key="1">
    <citation type="journal article" date="2019" name="Int. J. Syst. Evol. Microbiol.">
        <title>The Global Catalogue of Microorganisms (GCM) 10K type strain sequencing project: providing services to taxonomists for standard genome sequencing and annotation.</title>
        <authorList>
            <consortium name="The Broad Institute Genomics Platform"/>
            <consortium name="The Broad Institute Genome Sequencing Center for Infectious Disease"/>
            <person name="Wu L."/>
            <person name="Ma J."/>
        </authorList>
    </citation>
    <scope>NUCLEOTIDE SEQUENCE [LARGE SCALE GENOMIC DNA]</scope>
    <source>
        <strain evidence="2">JCM 16703</strain>
    </source>
</reference>
<protein>
    <submittedName>
        <fullName evidence="1">Uncharacterized protein</fullName>
    </submittedName>
</protein>
<proteinExistence type="predicted"/>
<dbReference type="EMBL" id="BAAAZH010000012">
    <property type="protein sequence ID" value="GAA4116909.1"/>
    <property type="molecule type" value="Genomic_DNA"/>
</dbReference>
<gene>
    <name evidence="1" type="ORF">GCM10022215_16980</name>
</gene>
<comment type="caution">
    <text evidence="1">The sequence shown here is derived from an EMBL/GenBank/DDBJ whole genome shotgun (WGS) entry which is preliminary data.</text>
</comment>
<organism evidence="1 2">
    <name type="scientific">Nocardioides fonticola</name>
    <dbReference type="NCBI Taxonomy" id="450363"/>
    <lineage>
        <taxon>Bacteria</taxon>
        <taxon>Bacillati</taxon>
        <taxon>Actinomycetota</taxon>
        <taxon>Actinomycetes</taxon>
        <taxon>Propionibacteriales</taxon>
        <taxon>Nocardioidaceae</taxon>
        <taxon>Nocardioides</taxon>
    </lineage>
</organism>
<evidence type="ECO:0000313" key="1">
    <source>
        <dbReference type="EMBL" id="GAA4116909.1"/>
    </source>
</evidence>
<dbReference type="Proteomes" id="UP001501495">
    <property type="component" value="Unassembled WGS sequence"/>
</dbReference>
<evidence type="ECO:0000313" key="2">
    <source>
        <dbReference type="Proteomes" id="UP001501495"/>
    </source>
</evidence>
<sequence>MLAMLIEEPIEATEAKDPTLPMLNTDPALAMLSSESLLAMLHREPEGPREAAAMRRMSPL</sequence>